<comment type="caution">
    <text evidence="2">The sequence shown here is derived from an EMBL/GenBank/DDBJ whole genome shotgun (WGS) entry which is preliminary data.</text>
</comment>
<keyword evidence="1" id="KW-0812">Transmembrane</keyword>
<proteinExistence type="predicted"/>
<accession>A0A7K3NHC8</accession>
<organism evidence="2 3">
    <name type="scientific">Desulfolutivibrio sulfodismutans</name>
    <dbReference type="NCBI Taxonomy" id="63561"/>
    <lineage>
        <taxon>Bacteria</taxon>
        <taxon>Pseudomonadati</taxon>
        <taxon>Thermodesulfobacteriota</taxon>
        <taxon>Desulfovibrionia</taxon>
        <taxon>Desulfovibrionales</taxon>
        <taxon>Desulfovibrionaceae</taxon>
        <taxon>Desulfolutivibrio</taxon>
    </lineage>
</organism>
<feature type="transmembrane region" description="Helical" evidence="1">
    <location>
        <begin position="20"/>
        <end position="44"/>
    </location>
</feature>
<evidence type="ECO:0000313" key="3">
    <source>
        <dbReference type="Proteomes" id="UP000469724"/>
    </source>
</evidence>
<protein>
    <submittedName>
        <fullName evidence="2">Uncharacterized protein</fullName>
    </submittedName>
</protein>
<keyword evidence="1" id="KW-1133">Transmembrane helix</keyword>
<dbReference type="AlphaFoldDB" id="A0A7K3NHC8"/>
<keyword evidence="3" id="KW-1185">Reference proteome</keyword>
<feature type="transmembrane region" description="Helical" evidence="1">
    <location>
        <begin position="56"/>
        <end position="74"/>
    </location>
</feature>
<dbReference type="RefSeq" id="WP_163300662.1">
    <property type="nucleotide sequence ID" value="NZ_JAAGRQ010000007.1"/>
</dbReference>
<keyword evidence="1" id="KW-0472">Membrane</keyword>
<sequence length="316" mass="36713">MKLFLKSILTHMCIFKNIIIDFIFNYFMFLSIGLGSCIYCIWYIRHDTLSLQAREILPGIASAFLIGGAFTACVKSIQFMGIFRDTIKAQLQDQNFLDDRENCIKSTLSLTLPTHIDSLTDQLCLIIKDSNDKILQCISDALYSEALLSKRNDITELWKNISKIIHCERFPEIRDELDRIIFNNYFPKESPCYYIDENLHFNMSFIDGNHDYVTLIEESSFTVVAVNTDPFKHSVSGSILLKNNHDEFSSFVVTDFFIDNVSHLEHVITTKPYILNGHLHYRFEITFKGKERYFVKRRTKKILSLDADKSKGYTVK</sequence>
<name>A0A7K3NHC8_9BACT</name>
<dbReference type="Proteomes" id="UP000469724">
    <property type="component" value="Unassembled WGS sequence"/>
</dbReference>
<reference evidence="2 3" key="1">
    <citation type="submission" date="2020-02" db="EMBL/GenBank/DDBJ databases">
        <title>Comparative genomics of sulfur disproportionating microorganisms.</title>
        <authorList>
            <person name="Ward L.M."/>
            <person name="Bertran E."/>
            <person name="Johnston D.T."/>
        </authorList>
    </citation>
    <scope>NUCLEOTIDE SEQUENCE [LARGE SCALE GENOMIC DNA]</scope>
    <source>
        <strain evidence="2 3">DSM 3696</strain>
    </source>
</reference>
<gene>
    <name evidence="2" type="ORF">G3N56_02455</name>
</gene>
<evidence type="ECO:0000313" key="2">
    <source>
        <dbReference type="EMBL" id="NDY55604.1"/>
    </source>
</evidence>
<evidence type="ECO:0000256" key="1">
    <source>
        <dbReference type="SAM" id="Phobius"/>
    </source>
</evidence>
<dbReference type="EMBL" id="JAAGRQ010000007">
    <property type="protein sequence ID" value="NDY55604.1"/>
    <property type="molecule type" value="Genomic_DNA"/>
</dbReference>